<reference evidence="2" key="1">
    <citation type="journal article" date="2008" name="Nat. Genet.">
        <title>The Pristionchus pacificus genome provides a unique perspective on nematode lifestyle and parasitism.</title>
        <authorList>
            <person name="Dieterich C."/>
            <person name="Clifton S.W."/>
            <person name="Schuster L.N."/>
            <person name="Chinwalla A."/>
            <person name="Delehaunty K."/>
            <person name="Dinkelacker I."/>
            <person name="Fulton L."/>
            <person name="Fulton R."/>
            <person name="Godfrey J."/>
            <person name="Minx P."/>
            <person name="Mitreva M."/>
            <person name="Roeseler W."/>
            <person name="Tian H."/>
            <person name="Witte H."/>
            <person name="Yang S.P."/>
            <person name="Wilson R.K."/>
            <person name="Sommer R.J."/>
        </authorList>
    </citation>
    <scope>NUCLEOTIDE SEQUENCE [LARGE SCALE GENOMIC DNA]</scope>
    <source>
        <strain evidence="2">PS312</strain>
    </source>
</reference>
<accession>A0A8R1UUZ4</accession>
<reference evidence="1" key="2">
    <citation type="submission" date="2022-06" db="UniProtKB">
        <authorList>
            <consortium name="EnsemblMetazoa"/>
        </authorList>
    </citation>
    <scope>IDENTIFICATION</scope>
    <source>
        <strain evidence="1">PS312</strain>
    </source>
</reference>
<organism evidence="1 2">
    <name type="scientific">Pristionchus pacificus</name>
    <name type="common">Parasitic nematode worm</name>
    <dbReference type="NCBI Taxonomy" id="54126"/>
    <lineage>
        <taxon>Eukaryota</taxon>
        <taxon>Metazoa</taxon>
        <taxon>Ecdysozoa</taxon>
        <taxon>Nematoda</taxon>
        <taxon>Chromadorea</taxon>
        <taxon>Rhabditida</taxon>
        <taxon>Rhabditina</taxon>
        <taxon>Diplogasteromorpha</taxon>
        <taxon>Diplogasteroidea</taxon>
        <taxon>Neodiplogasteridae</taxon>
        <taxon>Pristionchus</taxon>
    </lineage>
</organism>
<keyword evidence="2" id="KW-1185">Reference proteome</keyword>
<dbReference type="AlphaFoldDB" id="A0A2A6B3S4"/>
<protein>
    <submittedName>
        <fullName evidence="1">Uncharacterized protein</fullName>
    </submittedName>
</protein>
<proteinExistence type="predicted"/>
<dbReference type="Proteomes" id="UP000005239">
    <property type="component" value="Unassembled WGS sequence"/>
</dbReference>
<accession>A0A2A6B3S4</accession>
<sequence>KVDKYEAVRDRIEQGLAQSKNVNSLKLCVLGFLRVLMTMGIFVLAAEASLAPDDVNPSREEGERAWGIERAQRLGRGHEGETRVDQKIGSQQGRDCQIYLQARELTFLPCARPVSDMSDSIANGLICCLFKHSIASLAHIVSTDFE</sequence>
<gene>
    <name evidence="1" type="primary">WBGene00277859</name>
</gene>
<dbReference type="EnsemblMetazoa" id="PPA39490.1">
    <property type="protein sequence ID" value="PPA39490.1"/>
    <property type="gene ID" value="WBGene00277859"/>
</dbReference>
<evidence type="ECO:0000313" key="1">
    <source>
        <dbReference type="EnsemblMetazoa" id="PPA39490.1"/>
    </source>
</evidence>
<name>A0A2A6B3S4_PRIPA</name>
<evidence type="ECO:0000313" key="2">
    <source>
        <dbReference type="Proteomes" id="UP000005239"/>
    </source>
</evidence>